<dbReference type="PROSITE" id="PS01180">
    <property type="entry name" value="CUB"/>
    <property type="match status" value="1"/>
</dbReference>
<evidence type="ECO:0000256" key="3">
    <source>
        <dbReference type="PROSITE-ProRule" id="PRU00059"/>
    </source>
</evidence>
<dbReference type="SUPFAM" id="SSF49854">
    <property type="entry name" value="Spermadhesin, CUB domain"/>
    <property type="match status" value="1"/>
</dbReference>
<feature type="non-terminal residue" evidence="5">
    <location>
        <position position="1"/>
    </location>
</feature>
<name>R7TXR3_CAPTE</name>
<sequence>FASPKWPSEYPSGSRCSWRITAPEGHRIRIHFTSFVLETHSLGHCNERFDHVKLLDGGTTNSPNIGLYCGKQSAFHVTSSGRDMIVQFLSNNEGEQARPGFHAMFDF</sequence>
<dbReference type="EnsemblMetazoa" id="CapteT48233">
    <property type="protein sequence ID" value="CapteP48233"/>
    <property type="gene ID" value="CapteG48233"/>
</dbReference>
<dbReference type="OrthoDB" id="6249121at2759"/>
<evidence type="ECO:0000313" key="5">
    <source>
        <dbReference type="EMBL" id="ELT96231.1"/>
    </source>
</evidence>
<evidence type="ECO:0000256" key="1">
    <source>
        <dbReference type="ARBA" id="ARBA00022737"/>
    </source>
</evidence>
<proteinExistence type="predicted"/>
<dbReference type="FunFam" id="2.60.120.290:FF:000005">
    <property type="entry name" value="Procollagen C-endopeptidase enhancer 1"/>
    <property type="match status" value="1"/>
</dbReference>
<keyword evidence="2" id="KW-1015">Disulfide bond</keyword>
<dbReference type="PANTHER" id="PTHR24251">
    <property type="entry name" value="OVOCHYMASE-RELATED"/>
    <property type="match status" value="1"/>
</dbReference>
<evidence type="ECO:0000259" key="4">
    <source>
        <dbReference type="PROSITE" id="PS01180"/>
    </source>
</evidence>
<reference evidence="5 7" key="2">
    <citation type="journal article" date="2013" name="Nature">
        <title>Insights into bilaterian evolution from three spiralian genomes.</title>
        <authorList>
            <person name="Simakov O."/>
            <person name="Marletaz F."/>
            <person name="Cho S.J."/>
            <person name="Edsinger-Gonzales E."/>
            <person name="Havlak P."/>
            <person name="Hellsten U."/>
            <person name="Kuo D.H."/>
            <person name="Larsson T."/>
            <person name="Lv J."/>
            <person name="Arendt D."/>
            <person name="Savage R."/>
            <person name="Osoegawa K."/>
            <person name="de Jong P."/>
            <person name="Grimwood J."/>
            <person name="Chapman J.A."/>
            <person name="Shapiro H."/>
            <person name="Aerts A."/>
            <person name="Otillar R.P."/>
            <person name="Terry A.Y."/>
            <person name="Boore J.L."/>
            <person name="Grigoriev I.V."/>
            <person name="Lindberg D.R."/>
            <person name="Seaver E.C."/>
            <person name="Weisblat D.A."/>
            <person name="Putnam N.H."/>
            <person name="Rokhsar D.S."/>
        </authorList>
    </citation>
    <scope>NUCLEOTIDE SEQUENCE</scope>
    <source>
        <strain evidence="5 7">I ESC-2004</strain>
    </source>
</reference>
<feature type="non-terminal residue" evidence="5">
    <location>
        <position position="107"/>
    </location>
</feature>
<organism evidence="5">
    <name type="scientific">Capitella teleta</name>
    <name type="common">Polychaete worm</name>
    <dbReference type="NCBI Taxonomy" id="283909"/>
    <lineage>
        <taxon>Eukaryota</taxon>
        <taxon>Metazoa</taxon>
        <taxon>Spiralia</taxon>
        <taxon>Lophotrochozoa</taxon>
        <taxon>Annelida</taxon>
        <taxon>Polychaeta</taxon>
        <taxon>Sedentaria</taxon>
        <taxon>Scolecida</taxon>
        <taxon>Capitellidae</taxon>
        <taxon>Capitella</taxon>
    </lineage>
</organism>
<feature type="domain" description="CUB" evidence="4">
    <location>
        <begin position="1"/>
        <end position="107"/>
    </location>
</feature>
<keyword evidence="7" id="KW-1185">Reference proteome</keyword>
<comment type="caution">
    <text evidence="3">Lacks conserved residue(s) required for the propagation of feature annotation.</text>
</comment>
<protein>
    <recommendedName>
        <fullName evidence="4">CUB domain-containing protein</fullName>
    </recommendedName>
</protein>
<dbReference type="InterPro" id="IPR035914">
    <property type="entry name" value="Sperma_CUB_dom_sf"/>
</dbReference>
<evidence type="ECO:0000313" key="6">
    <source>
        <dbReference type="EnsemblMetazoa" id="CapteP48233"/>
    </source>
</evidence>
<dbReference type="OMA" id="PICQNDY"/>
<dbReference type="Gene3D" id="2.60.120.290">
    <property type="entry name" value="Spermadhesin, CUB domain"/>
    <property type="match status" value="1"/>
</dbReference>
<gene>
    <name evidence="5" type="ORF">CAPTEDRAFT_48233</name>
</gene>
<keyword evidence="1" id="KW-0677">Repeat</keyword>
<dbReference type="Proteomes" id="UP000014760">
    <property type="component" value="Unassembled WGS sequence"/>
</dbReference>
<reference evidence="7" key="1">
    <citation type="submission" date="2012-12" db="EMBL/GenBank/DDBJ databases">
        <authorList>
            <person name="Hellsten U."/>
            <person name="Grimwood J."/>
            <person name="Chapman J.A."/>
            <person name="Shapiro H."/>
            <person name="Aerts A."/>
            <person name="Otillar R.P."/>
            <person name="Terry A.Y."/>
            <person name="Boore J.L."/>
            <person name="Simakov O."/>
            <person name="Marletaz F."/>
            <person name="Cho S.-J."/>
            <person name="Edsinger-Gonzales E."/>
            <person name="Havlak P."/>
            <person name="Kuo D.-H."/>
            <person name="Larsson T."/>
            <person name="Lv J."/>
            <person name="Arendt D."/>
            <person name="Savage R."/>
            <person name="Osoegawa K."/>
            <person name="de Jong P."/>
            <person name="Lindberg D.R."/>
            <person name="Seaver E.C."/>
            <person name="Weisblat D.A."/>
            <person name="Putnam N.H."/>
            <person name="Grigoriev I.V."/>
            <person name="Rokhsar D.S."/>
        </authorList>
    </citation>
    <scope>NUCLEOTIDE SEQUENCE</scope>
    <source>
        <strain evidence="7">I ESC-2004</strain>
    </source>
</reference>
<dbReference type="AlphaFoldDB" id="R7TXR3"/>
<dbReference type="EMBL" id="AMQN01002310">
    <property type="status" value="NOT_ANNOTATED_CDS"/>
    <property type="molecule type" value="Genomic_DNA"/>
</dbReference>
<dbReference type="SMART" id="SM00042">
    <property type="entry name" value="CUB"/>
    <property type="match status" value="1"/>
</dbReference>
<dbReference type="CDD" id="cd00041">
    <property type="entry name" value="CUB"/>
    <property type="match status" value="1"/>
</dbReference>
<dbReference type="InterPro" id="IPR000859">
    <property type="entry name" value="CUB_dom"/>
</dbReference>
<dbReference type="Pfam" id="PF00431">
    <property type="entry name" value="CUB"/>
    <property type="match status" value="1"/>
</dbReference>
<dbReference type="HOGENOM" id="CLU_103588_4_0_1"/>
<evidence type="ECO:0000256" key="2">
    <source>
        <dbReference type="ARBA" id="ARBA00023157"/>
    </source>
</evidence>
<reference evidence="6" key="3">
    <citation type="submission" date="2015-06" db="UniProtKB">
        <authorList>
            <consortium name="EnsemblMetazoa"/>
        </authorList>
    </citation>
    <scope>IDENTIFICATION</scope>
</reference>
<dbReference type="PANTHER" id="PTHR24251:SF40">
    <property type="entry name" value="CUB DOMAIN-CONTAINING PROTEIN"/>
    <property type="match status" value="1"/>
</dbReference>
<dbReference type="EMBL" id="KB308885">
    <property type="protein sequence ID" value="ELT96231.1"/>
    <property type="molecule type" value="Genomic_DNA"/>
</dbReference>
<evidence type="ECO:0000313" key="7">
    <source>
        <dbReference type="Proteomes" id="UP000014760"/>
    </source>
</evidence>
<dbReference type="STRING" id="283909.R7TXR3"/>
<accession>R7TXR3</accession>